<dbReference type="Pfam" id="PF00534">
    <property type="entry name" value="Glycos_transf_1"/>
    <property type="match status" value="1"/>
</dbReference>
<accession>A0A1H6IET0</accession>
<sequence>MEQRSGNRILLCSDYLPPSDGGVEQVVQKLALHLVDEGCEVGVFTLDDGARDFELQDVPDVSFHTASALDLTDIIGLQSMFSVSALSEFRRVLREFQPDIVHAHNRFFYTSVLAAVYSICADYKLVTTLHLGDIGMISGFGGVAAKTFEQTISRFVISRSEQVICVSAAAELIAQSLGANRTVVIRNVVDINEFSPNSINGKSLLYIGRFVHNNGIQDLLTALPSILDSHPDAEIHLVGSGPLEEEVLATIESSGLSDSVTTYDYVDDISEMYDRASVFCRPSYSEGLPLTMLEAMASGVPPVVTAIAGVPEVVTDYETGVLLEPGNPDEVAQAVIELFDDAELRARLAKNSREYITENLTWEQRTEKVIEVYSQVTTNV</sequence>
<dbReference type="SUPFAM" id="SSF53756">
    <property type="entry name" value="UDP-Glycosyltransferase/glycogen phosphorylase"/>
    <property type="match status" value="1"/>
</dbReference>
<keyword evidence="3" id="KW-0808">Transferase</keyword>
<name>A0A1H6IET0_9EURY</name>
<dbReference type="EMBL" id="FNWU01000002">
    <property type="protein sequence ID" value="SEH45426.1"/>
    <property type="molecule type" value="Genomic_DNA"/>
</dbReference>
<dbReference type="InterPro" id="IPR001296">
    <property type="entry name" value="Glyco_trans_1"/>
</dbReference>
<dbReference type="RefSeq" id="WP_092815756.1">
    <property type="nucleotide sequence ID" value="NZ_FNWU01000002.1"/>
</dbReference>
<dbReference type="PANTHER" id="PTHR45947:SF14">
    <property type="entry name" value="SLL1723 PROTEIN"/>
    <property type="match status" value="1"/>
</dbReference>
<keyword evidence="4" id="KW-1185">Reference proteome</keyword>
<dbReference type="Proteomes" id="UP000199215">
    <property type="component" value="Unassembled WGS sequence"/>
</dbReference>
<evidence type="ECO:0000259" key="1">
    <source>
        <dbReference type="Pfam" id="PF00534"/>
    </source>
</evidence>
<dbReference type="GO" id="GO:0016757">
    <property type="term" value="F:glycosyltransferase activity"/>
    <property type="evidence" value="ECO:0007669"/>
    <property type="project" value="InterPro"/>
</dbReference>
<dbReference type="Pfam" id="PF13439">
    <property type="entry name" value="Glyco_transf_4"/>
    <property type="match status" value="1"/>
</dbReference>
<dbReference type="Gene3D" id="3.40.50.2000">
    <property type="entry name" value="Glycogen Phosphorylase B"/>
    <property type="match status" value="2"/>
</dbReference>
<reference evidence="3 4" key="1">
    <citation type="submission" date="2016-10" db="EMBL/GenBank/DDBJ databases">
        <authorList>
            <person name="de Groot N.N."/>
        </authorList>
    </citation>
    <scope>NUCLEOTIDE SEQUENCE [LARGE SCALE GENOMIC DNA]</scope>
    <source>
        <strain evidence="3 4">IBRC-M10418</strain>
    </source>
</reference>
<gene>
    <name evidence="3" type="ORF">SAMN05192561_10224</name>
</gene>
<organism evidence="3 4">
    <name type="scientific">Halopenitus malekzadehii</name>
    <dbReference type="NCBI Taxonomy" id="1267564"/>
    <lineage>
        <taxon>Archaea</taxon>
        <taxon>Methanobacteriati</taxon>
        <taxon>Methanobacteriota</taxon>
        <taxon>Stenosarchaea group</taxon>
        <taxon>Halobacteria</taxon>
        <taxon>Halobacteriales</taxon>
        <taxon>Haloferacaceae</taxon>
        <taxon>Halopenitus</taxon>
    </lineage>
</organism>
<protein>
    <submittedName>
        <fullName evidence="3">Glycosyltransferase involved in cell wall bisynthesis</fullName>
    </submittedName>
</protein>
<dbReference type="PANTHER" id="PTHR45947">
    <property type="entry name" value="SULFOQUINOVOSYL TRANSFERASE SQD2"/>
    <property type="match status" value="1"/>
</dbReference>
<dbReference type="CDD" id="cd03801">
    <property type="entry name" value="GT4_PimA-like"/>
    <property type="match status" value="1"/>
</dbReference>
<dbReference type="AlphaFoldDB" id="A0A1H6IET0"/>
<dbReference type="InterPro" id="IPR050194">
    <property type="entry name" value="Glycosyltransferase_grp1"/>
</dbReference>
<evidence type="ECO:0000313" key="4">
    <source>
        <dbReference type="Proteomes" id="UP000199215"/>
    </source>
</evidence>
<dbReference type="InterPro" id="IPR028098">
    <property type="entry name" value="Glyco_trans_4-like_N"/>
</dbReference>
<evidence type="ECO:0000313" key="3">
    <source>
        <dbReference type="EMBL" id="SEH45426.1"/>
    </source>
</evidence>
<proteinExistence type="predicted"/>
<feature type="domain" description="Glycosyl transferase family 1" evidence="1">
    <location>
        <begin position="201"/>
        <end position="354"/>
    </location>
</feature>
<dbReference type="OrthoDB" id="132546at2157"/>
<evidence type="ECO:0000259" key="2">
    <source>
        <dbReference type="Pfam" id="PF13439"/>
    </source>
</evidence>
<feature type="domain" description="Glycosyltransferase subfamily 4-like N-terminal" evidence="2">
    <location>
        <begin position="21"/>
        <end position="192"/>
    </location>
</feature>
<dbReference type="STRING" id="1267564.SAMN05192561_10224"/>